<comment type="subunit">
    <text evidence="9">The complex comprises the extracytoplasmic solute receptor protein and the two transmembrane proteins.</text>
</comment>
<comment type="caution">
    <text evidence="9">Lacks conserved residue(s) required for the propagation of feature annotation.</text>
</comment>
<reference evidence="11" key="1">
    <citation type="submission" date="2023-02" db="EMBL/GenBank/DDBJ databases">
        <title>Tahibacter soli sp. nov. isolated from soil.</title>
        <authorList>
            <person name="Baek J.H."/>
            <person name="Lee J.K."/>
            <person name="Choi D.G."/>
            <person name="Jeon C.O."/>
        </authorList>
    </citation>
    <scope>NUCLEOTIDE SEQUENCE</scope>
    <source>
        <strain evidence="11">BL</strain>
    </source>
</reference>
<comment type="caution">
    <text evidence="11">The sequence shown here is derived from an EMBL/GenBank/DDBJ whole genome shotgun (WGS) entry which is preliminary data.</text>
</comment>
<feature type="domain" description="Tripartite ATP-independent periplasmic transporters DctQ component" evidence="10">
    <location>
        <begin position="31"/>
        <end position="160"/>
    </location>
</feature>
<keyword evidence="2 9" id="KW-0813">Transport</keyword>
<evidence type="ECO:0000256" key="8">
    <source>
        <dbReference type="ARBA" id="ARBA00038436"/>
    </source>
</evidence>
<comment type="similarity">
    <text evidence="8 9">Belongs to the TRAP transporter small permease family.</text>
</comment>
<feature type="transmembrane region" description="Helical" evidence="9">
    <location>
        <begin position="56"/>
        <end position="74"/>
    </location>
</feature>
<evidence type="ECO:0000256" key="3">
    <source>
        <dbReference type="ARBA" id="ARBA00022475"/>
    </source>
</evidence>
<evidence type="ECO:0000256" key="4">
    <source>
        <dbReference type="ARBA" id="ARBA00022519"/>
    </source>
</evidence>
<evidence type="ECO:0000256" key="6">
    <source>
        <dbReference type="ARBA" id="ARBA00022989"/>
    </source>
</evidence>
<comment type="function">
    <text evidence="9">Part of the tripartite ATP-independent periplasmic (TRAP) transport system.</text>
</comment>
<dbReference type="GO" id="GO:0022857">
    <property type="term" value="F:transmembrane transporter activity"/>
    <property type="evidence" value="ECO:0007669"/>
    <property type="project" value="UniProtKB-UniRule"/>
</dbReference>
<proteinExistence type="inferred from homology"/>
<keyword evidence="7 9" id="KW-0472">Membrane</keyword>
<dbReference type="GO" id="GO:0015740">
    <property type="term" value="P:C4-dicarboxylate transport"/>
    <property type="evidence" value="ECO:0007669"/>
    <property type="project" value="TreeGrafter"/>
</dbReference>
<dbReference type="InterPro" id="IPR007387">
    <property type="entry name" value="TRAP_DctQ"/>
</dbReference>
<dbReference type="Proteomes" id="UP001139971">
    <property type="component" value="Unassembled WGS sequence"/>
</dbReference>
<gene>
    <name evidence="11" type="ORF">OD750_025695</name>
</gene>
<comment type="subcellular location">
    <subcellularLocation>
        <location evidence="1 9">Cell inner membrane</location>
        <topology evidence="1 9">Multi-pass membrane protein</topology>
    </subcellularLocation>
</comment>
<protein>
    <recommendedName>
        <fullName evidence="9">TRAP transporter small permease protein</fullName>
    </recommendedName>
</protein>
<sequence>MQTDNPMPGHPALAALARSALLTAGAALVAMAAVEAWQVFARYVLNDSPGWTEPVALFLLNTAMSLGAAAGVRLKSHFGFFMLAHAAPPPVARALEVFAILVIAALGAVIAAWGVELLVDGWSIAMAGTRLPQSAAFLPMSVGGALMCVFAIERLVLALRPTATEAH</sequence>
<dbReference type="GO" id="GO:0005886">
    <property type="term" value="C:plasma membrane"/>
    <property type="evidence" value="ECO:0007669"/>
    <property type="project" value="UniProtKB-SubCell"/>
</dbReference>
<dbReference type="InterPro" id="IPR055348">
    <property type="entry name" value="DctQ"/>
</dbReference>
<keyword evidence="6 9" id="KW-1133">Transmembrane helix</keyword>
<evidence type="ECO:0000256" key="2">
    <source>
        <dbReference type="ARBA" id="ARBA00022448"/>
    </source>
</evidence>
<keyword evidence="4 9" id="KW-0997">Cell inner membrane</keyword>
<dbReference type="EMBL" id="JAOVZO020000023">
    <property type="protein sequence ID" value="MDC8015932.1"/>
    <property type="molecule type" value="Genomic_DNA"/>
</dbReference>
<keyword evidence="5 9" id="KW-0812">Transmembrane</keyword>
<feature type="transmembrane region" description="Helical" evidence="9">
    <location>
        <begin position="95"/>
        <end position="115"/>
    </location>
</feature>
<dbReference type="AlphaFoldDB" id="A0A9X3YQA2"/>
<keyword evidence="3" id="KW-1003">Cell membrane</keyword>
<dbReference type="PANTHER" id="PTHR35011">
    <property type="entry name" value="2,3-DIKETO-L-GULONATE TRAP TRANSPORTER SMALL PERMEASE PROTEIN YIAM"/>
    <property type="match status" value="1"/>
</dbReference>
<dbReference type="PANTHER" id="PTHR35011:SF11">
    <property type="entry name" value="TRAP TRANSPORTER SMALL PERMEASE PROTEIN"/>
    <property type="match status" value="1"/>
</dbReference>
<evidence type="ECO:0000313" key="11">
    <source>
        <dbReference type="EMBL" id="MDC8015932.1"/>
    </source>
</evidence>
<organism evidence="11 12">
    <name type="scientific">Tahibacter soli</name>
    <dbReference type="NCBI Taxonomy" id="2983605"/>
    <lineage>
        <taxon>Bacteria</taxon>
        <taxon>Pseudomonadati</taxon>
        <taxon>Pseudomonadota</taxon>
        <taxon>Gammaproteobacteria</taxon>
        <taxon>Lysobacterales</taxon>
        <taxon>Rhodanobacteraceae</taxon>
        <taxon>Tahibacter</taxon>
    </lineage>
</organism>
<evidence type="ECO:0000256" key="5">
    <source>
        <dbReference type="ARBA" id="ARBA00022692"/>
    </source>
</evidence>
<dbReference type="RefSeq" id="WP_263543564.1">
    <property type="nucleotide sequence ID" value="NZ_JAOVZO020000023.1"/>
</dbReference>
<name>A0A9X3YQA2_9GAMM</name>
<evidence type="ECO:0000256" key="7">
    <source>
        <dbReference type="ARBA" id="ARBA00023136"/>
    </source>
</evidence>
<evidence type="ECO:0000256" key="1">
    <source>
        <dbReference type="ARBA" id="ARBA00004429"/>
    </source>
</evidence>
<accession>A0A9X3YQA2</accession>
<evidence type="ECO:0000259" key="10">
    <source>
        <dbReference type="Pfam" id="PF04290"/>
    </source>
</evidence>
<feature type="transmembrane region" description="Helical" evidence="9">
    <location>
        <begin position="135"/>
        <end position="152"/>
    </location>
</feature>
<dbReference type="Pfam" id="PF04290">
    <property type="entry name" value="DctQ"/>
    <property type="match status" value="1"/>
</dbReference>
<keyword evidence="12" id="KW-1185">Reference proteome</keyword>
<evidence type="ECO:0000256" key="9">
    <source>
        <dbReference type="RuleBase" id="RU369079"/>
    </source>
</evidence>
<evidence type="ECO:0000313" key="12">
    <source>
        <dbReference type="Proteomes" id="UP001139971"/>
    </source>
</evidence>